<sequence>MKEPHCVDSGSPSVAGRRQIRKIRMKVLTDDEINVAYAHVRVVDEGRVGPDRANYLALTDADFELLLYSIYRVRASELPWYSNARLMVTGADQGRDVWLTKDERPVGLIQCKKAKAGFTRPDTLREVIKFLLNVVLEPALMPDPAGFRFILALASDPASTTTDFFDAPQTWLTANETELLGLVTEVIKKYEAFSMLKIEAVMPGIKTALKNLKYELLRPVDLDGLLECIPAVRQRFFKVQLVVAVEDAKAMIEAQFAEIGLVSKGAEKFTKVDVEEDIMRGSRGLADWPQMIWGQHIERPEFDDLIQRISRHPAGSTLVVGGAGTGKSALLADLYCTLKARGQIVLAIKADMLSPDILDFDDLARDLGMSGNIEQELLLLAVEAPVVLIIDQLDAVSEVMDQSSQRMQVLLRLASRLQESKGQEDNKLPIHVIVSSRPFEAKFDARFRLLDADELLLSLPPFERISALLGELGIDSKVVPDSLKEALRTPFALGIYVDLAKSGLNPANFTAANLLDRWLDKKLPLGAARASCLAFLRQLAADMTQYESLWRPAAYYDPDYSEMLRWAESIGIVIREDASIGFSHQSWLDDFQAKTLRTAQELADYAWSRQEGLFARGTVLRGLEHMRRVDMASYEVSIRLLLPNPKTRRHLRHLVADYLASADDPSTSDIAWVDWMARNDHALANRAFRQVAIRWPRWRSGLLPLLPFLMQDEKHRWNTTMLLVREVAEDSSHVMDLVDRYWSDASHDGDVFSLCERSGIASNRAIAHVRKIFSRTALADWAISHYAKALHESGNTRVALDIISFWAETQTGNQHNGITVYDVEKIAAAAPLYCAERLLPWFVRVASREVGDGRIGHRYPQSISIPYDWKYDSGEGHLTQLLRNALERVAVSDPVGVSTLLTSVVDVEIDEVQSLVADTLAANPILLNEHALAFLFADQRRLHLGSDMFDDERSVGQIICGWSSSNLIAQIVPYLSLADIERIRDYIESWEPWKEGLQEERDPSQRRNFLRWSEELRLRLLAELPAQSLNARRRRQVNEWSVNQPRLRAICGGRPMAQFVGSPMTHDQMARASEDAIFAMLDEVHDHAGHHGHPKNWMRGGVIELASAFAAFAKSFPDRALRIINRFNSGKHERAAGAAIRELSAIEAVDASTLKAMIWNLHVRGFSSSDFCHDAASAMAALAKRMKGLNDRDIEMLRSLLQRDPDILAGEAVRHSELNKSNRERNEKPNQRPEAILFGRGGGGHILPQRNFTLLSAIAEGYFNRDGVDCDGWLAELELHVSYPEDPEVWAAILMFRSHELWWADASRVGELIEAIWRRFPTAFEDAAVVHSLWHLRGRMGMAIKQEIVNFWLRHSNNKLKQISGEFSAASLIVDNAASGEMGDIVEAVMAGSDIFAKCGVLFAAAAGWREPDRDIRSRSHVYLITVASIVRGFEAHALSTAFNSGERLPADEMTRALLACIALNIDLLKESMMLLFVRSLQHLLLYPGFELLVLEIAEAATELALTSPERTVRGVHDGEFIGLVIALQRSPIEIKTRAMTIYERLLDAEVYGAEDAAAFALRR</sequence>
<dbReference type="PATRIC" id="fig|205918.7.peg.1296"/>
<dbReference type="eggNOG" id="COG5635">
    <property type="taxonomic scope" value="Bacteria"/>
</dbReference>
<dbReference type="OrthoDB" id="6951455at2"/>
<feature type="compositionally biased region" description="Basic and acidic residues" evidence="1">
    <location>
        <begin position="1212"/>
        <end position="1231"/>
    </location>
</feature>
<dbReference type="InterPro" id="IPR027417">
    <property type="entry name" value="P-loop_NTPase"/>
</dbReference>
<dbReference type="SUPFAM" id="SSF52540">
    <property type="entry name" value="P-loop containing nucleoside triphosphate hydrolases"/>
    <property type="match status" value="1"/>
</dbReference>
<accession>Q4ZX08</accession>
<dbReference type="EMBL" id="CP000075">
    <property type="protein sequence ID" value="AAY36314.1"/>
    <property type="molecule type" value="Genomic_DNA"/>
</dbReference>
<evidence type="ECO:0000313" key="3">
    <source>
        <dbReference type="EMBL" id="AAY36314.1"/>
    </source>
</evidence>
<feature type="domain" description="AAA+ ATPase" evidence="2">
    <location>
        <begin position="313"/>
        <end position="472"/>
    </location>
</feature>
<evidence type="ECO:0000313" key="4">
    <source>
        <dbReference type="Proteomes" id="UP000000426"/>
    </source>
</evidence>
<dbReference type="STRING" id="205918.Psyr_1263"/>
<evidence type="ECO:0000259" key="2">
    <source>
        <dbReference type="SMART" id="SM00382"/>
    </source>
</evidence>
<dbReference type="InterPro" id="IPR003593">
    <property type="entry name" value="AAA+_ATPase"/>
</dbReference>
<feature type="region of interest" description="Disordered" evidence="1">
    <location>
        <begin position="1212"/>
        <end position="1232"/>
    </location>
</feature>
<dbReference type="Proteomes" id="UP000000426">
    <property type="component" value="Chromosome"/>
</dbReference>
<evidence type="ECO:0000256" key="1">
    <source>
        <dbReference type="SAM" id="MobiDB-lite"/>
    </source>
</evidence>
<gene>
    <name evidence="3" type="ordered locus">Psyr_1263</name>
</gene>
<dbReference type="HOGENOM" id="CLU_003773_0_0_6"/>
<dbReference type="Gene3D" id="3.40.50.300">
    <property type="entry name" value="P-loop containing nucleotide triphosphate hydrolases"/>
    <property type="match status" value="1"/>
</dbReference>
<proteinExistence type="predicted"/>
<protein>
    <submittedName>
        <fullName evidence="3">ATPase</fullName>
    </submittedName>
</protein>
<name>Q4ZX08_PSEU2</name>
<organism evidence="3 4">
    <name type="scientific">Pseudomonas syringae pv. syringae (strain B728a)</name>
    <dbReference type="NCBI Taxonomy" id="205918"/>
    <lineage>
        <taxon>Bacteria</taxon>
        <taxon>Pseudomonadati</taxon>
        <taxon>Pseudomonadota</taxon>
        <taxon>Gammaproteobacteria</taxon>
        <taxon>Pseudomonadales</taxon>
        <taxon>Pseudomonadaceae</taxon>
        <taxon>Pseudomonas</taxon>
        <taxon>Pseudomonas syringae</taxon>
    </lineage>
</organism>
<dbReference type="SMART" id="SM00382">
    <property type="entry name" value="AAA"/>
    <property type="match status" value="1"/>
</dbReference>
<dbReference type="KEGG" id="psb:Psyr_1263"/>
<reference evidence="3 4" key="1">
    <citation type="journal article" date="2005" name="Proc. Natl. Acad. Sci. U.S.A.">
        <title>Comparison of the complete genome sequences of Pseudomonas syringae pv. syringae B728a and pv. tomato DC3000.</title>
        <authorList>
            <person name="Feil H."/>
            <person name="Feil W.S."/>
            <person name="Chain P."/>
            <person name="Larimer F."/>
            <person name="Dibartolo G."/>
            <person name="Copeland A."/>
            <person name="Lykidis A."/>
            <person name="Trong S."/>
            <person name="Nolan M."/>
            <person name="Goltsman E."/>
            <person name="Thiel J."/>
            <person name="Malfatti S."/>
            <person name="Loper J.E."/>
            <person name="Lapidus A."/>
            <person name="Detter J.C."/>
            <person name="Land M."/>
            <person name="Richardson P.M."/>
            <person name="Kyrpides N.C."/>
            <person name="Ivanova N."/>
            <person name="Lindow S.E."/>
        </authorList>
    </citation>
    <scope>NUCLEOTIDE SEQUENCE [LARGE SCALE GENOMIC DNA]</scope>
    <source>
        <strain evidence="3 4">B728a</strain>
    </source>
</reference>